<comment type="caution">
    <text evidence="1">The sequence shown here is derived from an EMBL/GenBank/DDBJ whole genome shotgun (WGS) entry which is preliminary data.</text>
</comment>
<dbReference type="EMBL" id="BALG01000376">
    <property type="protein sequence ID" value="GAC44205.1"/>
    <property type="molecule type" value="Genomic_DNA"/>
</dbReference>
<feature type="non-terminal residue" evidence="1">
    <location>
        <position position="1"/>
    </location>
</feature>
<accession>M9LLL5</accession>
<gene>
    <name evidence="1" type="ORF">PPOP_3608</name>
</gene>
<sequence length="118" mass="13451">GELLEGKPHEQFLWGGAGNGPTAPRQSFTRQVFFRWIKQHVNVPTLFGTTENAVYGQLFGALITYVLLKWLYDVTNTGLPRHAVLSFARFARLVVFCSLSVEWQLRIHCILLGESRLF</sequence>
<evidence type="ECO:0000313" key="2">
    <source>
        <dbReference type="Proteomes" id="UP000029453"/>
    </source>
</evidence>
<reference evidence="1 2" key="1">
    <citation type="submission" date="2012-10" db="EMBL/GenBank/DDBJ databases">
        <title>Draft Genome Sequence of Paenibacillus popilliae ATCC 14706T.</title>
        <authorList>
            <person name="Iiyama K."/>
            <person name="Mori K."/>
            <person name="Mon H."/>
            <person name="Chieda Y."/>
            <person name="Lee J.M."/>
            <person name="Kusakabe T."/>
            <person name="Tashiro K."/>
            <person name="Asano S."/>
            <person name="Yasunaga-Aoki C."/>
            <person name="Shimizu S."/>
        </authorList>
    </citation>
    <scope>NUCLEOTIDE SEQUENCE [LARGE SCALE GENOMIC DNA]</scope>
    <source>
        <strain evidence="1 2">ATCC 14706</strain>
    </source>
</reference>
<proteinExistence type="predicted"/>
<name>M9LLL5_PAEPP</name>
<protein>
    <submittedName>
        <fullName evidence="1">FOG: transposase and inactivated derivative</fullName>
    </submittedName>
</protein>
<evidence type="ECO:0000313" key="1">
    <source>
        <dbReference type="EMBL" id="GAC44205.1"/>
    </source>
</evidence>
<dbReference type="Proteomes" id="UP000029453">
    <property type="component" value="Unassembled WGS sequence"/>
</dbReference>
<dbReference type="AlphaFoldDB" id="M9LLL5"/>
<organism evidence="1 2">
    <name type="scientific">Paenibacillus popilliae ATCC 14706</name>
    <dbReference type="NCBI Taxonomy" id="1212764"/>
    <lineage>
        <taxon>Bacteria</taxon>
        <taxon>Bacillati</taxon>
        <taxon>Bacillota</taxon>
        <taxon>Bacilli</taxon>
        <taxon>Bacillales</taxon>
        <taxon>Paenibacillaceae</taxon>
        <taxon>Paenibacillus</taxon>
    </lineage>
</organism>
<keyword evidence="2" id="KW-1185">Reference proteome</keyword>